<evidence type="ECO:0000313" key="3">
    <source>
        <dbReference type="EMBL" id="AOZ97216.1"/>
    </source>
</evidence>
<feature type="domain" description="GGDEF" evidence="2">
    <location>
        <begin position="505"/>
        <end position="637"/>
    </location>
</feature>
<dbReference type="InterPro" id="IPR029787">
    <property type="entry name" value="Nucleotide_cyclase"/>
</dbReference>
<gene>
    <name evidence="3" type="ORF">bhn_I2183</name>
</gene>
<accession>A0A1D9P3M9</accession>
<dbReference type="SMART" id="SM00052">
    <property type="entry name" value="EAL"/>
    <property type="match status" value="1"/>
</dbReference>
<name>A0A1D9P3M9_9FIRM</name>
<dbReference type="InterPro" id="IPR052155">
    <property type="entry name" value="Biofilm_reg_signaling"/>
</dbReference>
<evidence type="ECO:0000313" key="4">
    <source>
        <dbReference type="Proteomes" id="UP000179284"/>
    </source>
</evidence>
<protein>
    <submittedName>
        <fullName evidence="3">GGDEF/EAL domain-containing protein</fullName>
    </submittedName>
</protein>
<dbReference type="NCBIfam" id="TIGR00254">
    <property type="entry name" value="GGDEF"/>
    <property type="match status" value="1"/>
</dbReference>
<reference evidence="4" key="1">
    <citation type="submission" date="2016-10" db="EMBL/GenBank/DDBJ databases">
        <title>The complete genome sequence of the rumen bacterium Butyrivibrio hungatei MB2003.</title>
        <authorList>
            <person name="Palevich N."/>
            <person name="Kelly W.J."/>
            <person name="Leahy S.C."/>
            <person name="Altermann E."/>
            <person name="Rakonjac J."/>
            <person name="Attwood G.T."/>
        </authorList>
    </citation>
    <scope>NUCLEOTIDE SEQUENCE [LARGE SCALE GENOMIC DNA]</scope>
    <source>
        <strain evidence="4">MB2003</strain>
    </source>
</reference>
<dbReference type="EMBL" id="CP017831">
    <property type="protein sequence ID" value="AOZ97216.1"/>
    <property type="molecule type" value="Genomic_DNA"/>
</dbReference>
<feature type="domain" description="EAL" evidence="1">
    <location>
        <begin position="646"/>
        <end position="909"/>
    </location>
</feature>
<dbReference type="Pfam" id="PF00563">
    <property type="entry name" value="EAL"/>
    <property type="match status" value="1"/>
</dbReference>
<dbReference type="PROSITE" id="PS50883">
    <property type="entry name" value="EAL"/>
    <property type="match status" value="1"/>
</dbReference>
<dbReference type="InterPro" id="IPR043128">
    <property type="entry name" value="Rev_trsase/Diguanyl_cyclase"/>
</dbReference>
<organism evidence="3 4">
    <name type="scientific">Butyrivibrio hungatei</name>
    <dbReference type="NCBI Taxonomy" id="185008"/>
    <lineage>
        <taxon>Bacteria</taxon>
        <taxon>Bacillati</taxon>
        <taxon>Bacillota</taxon>
        <taxon>Clostridia</taxon>
        <taxon>Lachnospirales</taxon>
        <taxon>Lachnospiraceae</taxon>
        <taxon>Butyrivibrio</taxon>
    </lineage>
</organism>
<dbReference type="KEGG" id="bhu:bhn_I2183"/>
<dbReference type="SUPFAM" id="SSF141868">
    <property type="entry name" value="EAL domain-like"/>
    <property type="match status" value="1"/>
</dbReference>
<dbReference type="Gene3D" id="3.20.20.450">
    <property type="entry name" value="EAL domain"/>
    <property type="match status" value="1"/>
</dbReference>
<dbReference type="CDD" id="cd01949">
    <property type="entry name" value="GGDEF"/>
    <property type="match status" value="1"/>
</dbReference>
<dbReference type="AlphaFoldDB" id="A0A1D9P3M9"/>
<dbReference type="InterPro" id="IPR035919">
    <property type="entry name" value="EAL_sf"/>
</dbReference>
<keyword evidence="4" id="KW-1185">Reference proteome</keyword>
<dbReference type="InterPro" id="IPR001633">
    <property type="entry name" value="EAL_dom"/>
</dbReference>
<evidence type="ECO:0000259" key="1">
    <source>
        <dbReference type="PROSITE" id="PS50883"/>
    </source>
</evidence>
<dbReference type="SUPFAM" id="SSF55073">
    <property type="entry name" value="Nucleotide cyclase"/>
    <property type="match status" value="1"/>
</dbReference>
<dbReference type="PROSITE" id="PS50887">
    <property type="entry name" value="GGDEF"/>
    <property type="match status" value="1"/>
</dbReference>
<dbReference type="Gene3D" id="3.30.70.270">
    <property type="match status" value="1"/>
</dbReference>
<evidence type="ECO:0000259" key="2">
    <source>
        <dbReference type="PROSITE" id="PS50887"/>
    </source>
</evidence>
<dbReference type="SMART" id="SM00267">
    <property type="entry name" value="GGDEF"/>
    <property type="match status" value="1"/>
</dbReference>
<dbReference type="CDD" id="cd01948">
    <property type="entry name" value="EAL"/>
    <property type="match status" value="1"/>
</dbReference>
<dbReference type="InterPro" id="IPR029016">
    <property type="entry name" value="GAF-like_dom_sf"/>
</dbReference>
<dbReference type="Gene3D" id="3.30.450.40">
    <property type="match status" value="1"/>
</dbReference>
<dbReference type="Pfam" id="PF00990">
    <property type="entry name" value="GGDEF"/>
    <property type="match status" value="1"/>
</dbReference>
<dbReference type="Proteomes" id="UP000179284">
    <property type="component" value="Chromosome I"/>
</dbReference>
<dbReference type="InterPro" id="IPR000160">
    <property type="entry name" value="GGDEF_dom"/>
</dbReference>
<sequence length="911" mass="103497">MQERVSDLESKNVANEGSLSNFSRALGDFAQKNGKTMQSWQDKFCEMAGIYAMCLDASGIPLSDFSGNPHEVQIIRKYVTDVRIRNIYRRVSEGELEDQAVEITEVPNLKLAAVAVKNGNSTTAVWIVCGVFSDADYDQDFYHIPPIDSFSYQISEQKFYKTLDLLRETLNVLISIETSKSQAVANSEFSKKQEIEMTSSFRRAETMTEIVSLLDNDDSIEEIMVVIISKLCNYLQISNGFTCRIHHGHLMDIVVQWTAPGVNKMFTDTTDQELCWFLGSDQATVISSDTQMNAGEREQIDSLGIKALVAMPVIINNSILFYACFSETRELRNWSIDDIKFVNDAIKVLQGIITKRLQKNSLASSFASLEAVLDNVGSAIYVRDINTGVLLFANRSLKKNFKKEITENTLVDLFESNIPSRSHSGNYEVNHKDRGKWYDVYYTRIKWVDGRAVSLCAIYDITEKKLYQKRIELQAYTDFLTGLYNRMCCEKDLARYVDEARQTGKHGALMYLDLDDFKHINDSLGHQYGDVLLQDISKTISRVEGISNSCYRMGGDEFVIIIPPESFEKMDKIIEDIKKAFATPWYLKNSDYYCTMSMGIVRFPDQGDNVSELIRKSDVAMYEAKKSGKNRIAEYSDKIDSSSIHRLDLEKSMYDAINNSCDEFEVYFQPVISEFSMKGGTKQYRHMGAEALVRWNSSKLGFIKPDEFVPLAEYLGLINPIGNFVLQRACECCRMWNESGTGDYTVSVNLSVVQIMQTDIVDTIKKCIEENHIKPHNLILELTERLAINDLARTKQILLDIKALGVRLALDDFGTGYSALSSIRALPFDIIKIDQNFAKDVAEDDYSKAFIRTIVQLGETIDAEICVEGIETKAQFDALKGMGVKYIQGYYFDQPLRRAAFEEKYVYNSKV</sequence>
<dbReference type="PANTHER" id="PTHR44757:SF2">
    <property type="entry name" value="BIOFILM ARCHITECTURE MAINTENANCE PROTEIN MBAA"/>
    <property type="match status" value="1"/>
</dbReference>
<dbReference type="PANTHER" id="PTHR44757">
    <property type="entry name" value="DIGUANYLATE CYCLASE DGCP"/>
    <property type="match status" value="1"/>
</dbReference>
<proteinExistence type="predicted"/>